<protein>
    <submittedName>
        <fullName evidence="1">Uncharacterized protein</fullName>
    </submittedName>
</protein>
<gene>
    <name evidence="1" type="ORF">NQ176_g4971</name>
</gene>
<keyword evidence="2" id="KW-1185">Reference proteome</keyword>
<dbReference type="Proteomes" id="UP001143910">
    <property type="component" value="Unassembled WGS sequence"/>
</dbReference>
<sequence length="503" mass="57241">MFLGGPFSKPVVLLADYREARDIETRRTHEFDRSARTKTVFGPLGPSFQFVLPSGSEWKAHRTLVQDTVSRQFLEEVAAPTLYNSTTNLISLWDQKILLSGGRPFSAIDDMFNATFDAVLTFSFGPEFPHSARQPQVQLMEKFRIPNSDQSASMNTPMEFPIAKLDKELESMQTLISLAEGAINSGWQKGYWFFQTRSAKFKAAKKSKDTCIKAALHRAVQNRIKHLRLKEASDKSWIDGSVGHTIDRESKIAAKEGRQPDFFSEMIIDEIFGMLVAGHDSISSTMCWALKYLADHHDVQQRLRKDMRCGYKKAFSERRTPTAAEIMTCPIPYTDAFMEEVLRHSTVVPFGSRQATQDTTILGKDIPRGTVVLYLKNGPGILSNAYDIDENIRSETSRKGGNTVRAYSDVPLHEFSPERWMKQNAEGHDTYDPDAAPINTFGLGPRGCFGKRLAYLEFRLLLTIIVWNFELQRCAEELSSYDGRYKTFLMPWKCYVRPKRVTF</sequence>
<dbReference type="EMBL" id="JANJQO010000588">
    <property type="protein sequence ID" value="KAJ2976407.1"/>
    <property type="molecule type" value="Genomic_DNA"/>
</dbReference>
<accession>A0ACC1NAV2</accession>
<organism evidence="1 2">
    <name type="scientific">Zarea fungicola</name>
    <dbReference type="NCBI Taxonomy" id="93591"/>
    <lineage>
        <taxon>Eukaryota</taxon>
        <taxon>Fungi</taxon>
        <taxon>Dikarya</taxon>
        <taxon>Ascomycota</taxon>
        <taxon>Pezizomycotina</taxon>
        <taxon>Sordariomycetes</taxon>
        <taxon>Hypocreomycetidae</taxon>
        <taxon>Hypocreales</taxon>
        <taxon>Cordycipitaceae</taxon>
        <taxon>Zarea</taxon>
    </lineage>
</organism>
<proteinExistence type="predicted"/>
<evidence type="ECO:0000313" key="1">
    <source>
        <dbReference type="EMBL" id="KAJ2976407.1"/>
    </source>
</evidence>
<reference evidence="1" key="1">
    <citation type="submission" date="2022-08" db="EMBL/GenBank/DDBJ databases">
        <title>Genome Sequence of Lecanicillium fungicola.</title>
        <authorList>
            <person name="Buettner E."/>
        </authorList>
    </citation>
    <scope>NUCLEOTIDE SEQUENCE</scope>
    <source>
        <strain evidence="1">Babe33</strain>
    </source>
</reference>
<evidence type="ECO:0000313" key="2">
    <source>
        <dbReference type="Proteomes" id="UP001143910"/>
    </source>
</evidence>
<comment type="caution">
    <text evidence="1">The sequence shown here is derived from an EMBL/GenBank/DDBJ whole genome shotgun (WGS) entry which is preliminary data.</text>
</comment>
<name>A0ACC1NAV2_9HYPO</name>